<dbReference type="InterPro" id="IPR041428">
    <property type="entry name" value="PHsplit_syntrophin"/>
</dbReference>
<organism evidence="11 12">
    <name type="scientific">Anas zonorhyncha</name>
    <name type="common">Eastern spot-billed duck</name>
    <dbReference type="NCBI Taxonomy" id="75864"/>
    <lineage>
        <taxon>Eukaryota</taxon>
        <taxon>Metazoa</taxon>
        <taxon>Chordata</taxon>
        <taxon>Craniata</taxon>
        <taxon>Vertebrata</taxon>
        <taxon>Euteleostomi</taxon>
        <taxon>Archelosauria</taxon>
        <taxon>Archosauria</taxon>
        <taxon>Dinosauria</taxon>
        <taxon>Saurischia</taxon>
        <taxon>Theropoda</taxon>
        <taxon>Coelurosauria</taxon>
        <taxon>Aves</taxon>
        <taxon>Neognathae</taxon>
        <taxon>Galloanserae</taxon>
        <taxon>Anseriformes</taxon>
        <taxon>Anatidae</taxon>
        <taxon>Anatinae</taxon>
        <taxon>Anas</taxon>
    </lineage>
</organism>
<dbReference type="Gene3D" id="2.30.29.30">
    <property type="entry name" value="Pleckstrin-homology domain (PH domain)/Phosphotyrosine-binding domain (PTB)"/>
    <property type="match status" value="1"/>
</dbReference>
<feature type="region of interest" description="Disordered" evidence="8">
    <location>
        <begin position="272"/>
        <end position="297"/>
    </location>
</feature>
<comment type="similarity">
    <text evidence="3">Belongs to the syntrophin family.</text>
</comment>
<dbReference type="Ensembl" id="ENSAZOT00000003756.1">
    <property type="protein sequence ID" value="ENSAZOP00000003526.1"/>
    <property type="gene ID" value="ENSAZOG00000002281.1"/>
</dbReference>
<dbReference type="PANTHER" id="PTHR10554">
    <property type="entry name" value="SYNTROPHIN"/>
    <property type="match status" value="1"/>
</dbReference>
<dbReference type="Proteomes" id="UP000694549">
    <property type="component" value="Unplaced"/>
</dbReference>
<feature type="compositionally biased region" description="Gly residues" evidence="8">
    <location>
        <begin position="34"/>
        <end position="47"/>
    </location>
</feature>
<dbReference type="PANTHER" id="PTHR10554:SF8">
    <property type="entry name" value="BETA-2-SYNTROPHIN"/>
    <property type="match status" value="1"/>
</dbReference>
<feature type="region of interest" description="Disordered" evidence="8">
    <location>
        <begin position="150"/>
        <end position="210"/>
    </location>
</feature>
<evidence type="ECO:0000259" key="10">
    <source>
        <dbReference type="PROSITE" id="PS50106"/>
    </source>
</evidence>
<evidence type="ECO:0000256" key="8">
    <source>
        <dbReference type="SAM" id="MobiDB-lite"/>
    </source>
</evidence>
<keyword evidence="5" id="KW-0677">Repeat</keyword>
<proteinExistence type="inferred from homology"/>
<keyword evidence="7" id="KW-0206">Cytoskeleton</keyword>
<feature type="compositionally biased region" description="Low complexity" evidence="8">
    <location>
        <begin position="280"/>
        <end position="289"/>
    </location>
</feature>
<dbReference type="Pfam" id="PF00169">
    <property type="entry name" value="PH"/>
    <property type="match status" value="1"/>
</dbReference>
<dbReference type="SMART" id="SM00228">
    <property type="entry name" value="PDZ"/>
    <property type="match status" value="1"/>
</dbReference>
<evidence type="ECO:0000256" key="1">
    <source>
        <dbReference type="ARBA" id="ARBA00004170"/>
    </source>
</evidence>
<dbReference type="CDD" id="cd01258">
    <property type="entry name" value="PHsplit_syntrophin"/>
    <property type="match status" value="1"/>
</dbReference>
<evidence type="ECO:0000313" key="11">
    <source>
        <dbReference type="Ensembl" id="ENSAZOP00000003526.1"/>
    </source>
</evidence>
<dbReference type="InterPro" id="IPR055108">
    <property type="entry name" value="Syntrophin_4th"/>
</dbReference>
<dbReference type="SUPFAM" id="SSF50729">
    <property type="entry name" value="PH domain-like"/>
    <property type="match status" value="1"/>
</dbReference>
<evidence type="ECO:0000256" key="6">
    <source>
        <dbReference type="ARBA" id="ARBA00023136"/>
    </source>
</evidence>
<accession>A0A8B9U7D3</accession>
<evidence type="ECO:0000256" key="4">
    <source>
        <dbReference type="ARBA" id="ARBA00022490"/>
    </source>
</evidence>
<feature type="compositionally biased region" description="Gly residues" evidence="8">
    <location>
        <begin position="16"/>
        <end position="26"/>
    </location>
</feature>
<keyword evidence="12" id="KW-1185">Reference proteome</keyword>
<dbReference type="SUPFAM" id="SSF50156">
    <property type="entry name" value="PDZ domain-like"/>
    <property type="match status" value="1"/>
</dbReference>
<evidence type="ECO:0000256" key="7">
    <source>
        <dbReference type="ARBA" id="ARBA00023212"/>
    </source>
</evidence>
<feature type="domain" description="PDZ" evidence="10">
    <location>
        <begin position="209"/>
        <end position="256"/>
    </location>
</feature>
<dbReference type="InterPro" id="IPR011993">
    <property type="entry name" value="PH-like_dom_sf"/>
</dbReference>
<dbReference type="GO" id="GO:0005856">
    <property type="term" value="C:cytoskeleton"/>
    <property type="evidence" value="ECO:0007669"/>
    <property type="project" value="UniProtKB-SubCell"/>
</dbReference>
<comment type="subcellular location">
    <subcellularLocation>
        <location evidence="2">Cytoplasm</location>
        <location evidence="2">Cytoskeleton</location>
    </subcellularLocation>
    <subcellularLocation>
        <location evidence="1">Membrane</location>
        <topology evidence="1">Peripheral membrane protein</topology>
    </subcellularLocation>
</comment>
<reference evidence="11" key="2">
    <citation type="submission" date="2025-09" db="UniProtKB">
        <authorList>
            <consortium name="Ensembl"/>
        </authorList>
    </citation>
    <scope>IDENTIFICATION</scope>
</reference>
<dbReference type="AlphaFoldDB" id="A0A8B9U7D3"/>
<evidence type="ECO:0000313" key="12">
    <source>
        <dbReference type="Proteomes" id="UP000694549"/>
    </source>
</evidence>
<sequence>MGMGMGRGHRYRDRQGTGGGQGGTGGRVPVPGRVRGGGTGTGLGRAVGGAPVPEGVRAVPRCRYRAGYGEEAPLPVRSRIGPGSVPAGGGLRCRGGAPCLLLNPAPSPCPPIRSAPSPFAPPPRCVLPNGVAPCGRGACPGACRPRPSVPAALPGARRHGRVDARRQGGAAGAAAAGALGAGGGRAERRGAEPHGRAPRAAGRARAQRAAQRGELRLGDAILAVNGVDLRDATHDQAVQALKRAGREVVLEVKFMREVTPYIKKPSLVSDLPWEGAAPQSPSLSGSEDSGSPKHHGARDRKVIPLKMCFAARNLSMPDLENRLIELHSPDSRNTLILRCKDTATAHSWFTALHANITALLPQVLAELNATLGGGAGGREVKHIAWLAEQARLDGGRQQWRPVLMAVTEKDLLLYDAMPWTRDAWASPCHSYPLVATRLVHSGSGRRSPSLGSDLTFATRTGSRQGIEMHVFRVETHRDLSCWTRVLVQGCHAAAELIKEVAVGCTLGGQEVKLCIHYEGGFTVCREEGGGSVLFRYPYEKLKMSADDGIRTLYLDFGGPEGELALDLHSCPKPIVFILHTFLSAKVTRMGLLV</sequence>
<name>A0A8B9U7D3_9AVES</name>
<evidence type="ECO:0000256" key="2">
    <source>
        <dbReference type="ARBA" id="ARBA00004245"/>
    </source>
</evidence>
<dbReference type="PROSITE" id="PS50003">
    <property type="entry name" value="PH_DOMAIN"/>
    <property type="match status" value="1"/>
</dbReference>
<dbReference type="Pfam" id="PF18012">
    <property type="entry name" value="PH_17"/>
    <property type="match status" value="1"/>
</dbReference>
<dbReference type="GO" id="GO:0005198">
    <property type="term" value="F:structural molecule activity"/>
    <property type="evidence" value="ECO:0007669"/>
    <property type="project" value="InterPro"/>
</dbReference>
<keyword evidence="4" id="KW-0963">Cytoplasm</keyword>
<feature type="domain" description="PH" evidence="9">
    <location>
        <begin position="379"/>
        <end position="491"/>
    </location>
</feature>
<evidence type="ECO:0000256" key="5">
    <source>
        <dbReference type="ARBA" id="ARBA00022737"/>
    </source>
</evidence>
<feature type="region of interest" description="Disordered" evidence="8">
    <location>
        <begin position="1"/>
        <end position="52"/>
    </location>
</feature>
<dbReference type="Pfam" id="PF00595">
    <property type="entry name" value="PDZ"/>
    <property type="match status" value="1"/>
</dbReference>
<dbReference type="InterPro" id="IPR015482">
    <property type="entry name" value="Syntrophin"/>
</dbReference>
<dbReference type="InterPro" id="IPR001478">
    <property type="entry name" value="PDZ"/>
</dbReference>
<dbReference type="FunFam" id="2.30.29.30:FF:000251">
    <property type="entry name" value="Syntrophin beta 2"/>
    <property type="match status" value="1"/>
</dbReference>
<dbReference type="SMART" id="SM00233">
    <property type="entry name" value="PH"/>
    <property type="match status" value="2"/>
</dbReference>
<protein>
    <submittedName>
        <fullName evidence="11">Syntrophin beta 2</fullName>
    </submittedName>
</protein>
<dbReference type="Gene3D" id="2.30.42.10">
    <property type="match status" value="1"/>
</dbReference>
<evidence type="ECO:0000256" key="3">
    <source>
        <dbReference type="ARBA" id="ARBA00010798"/>
    </source>
</evidence>
<dbReference type="GO" id="GO:0016010">
    <property type="term" value="C:dystrophin-associated glycoprotein complex"/>
    <property type="evidence" value="ECO:0007669"/>
    <property type="project" value="TreeGrafter"/>
</dbReference>
<keyword evidence="6" id="KW-0472">Membrane</keyword>
<evidence type="ECO:0000259" key="9">
    <source>
        <dbReference type="PROSITE" id="PS50003"/>
    </source>
</evidence>
<dbReference type="InterPro" id="IPR036034">
    <property type="entry name" value="PDZ_sf"/>
</dbReference>
<dbReference type="Pfam" id="PF23012">
    <property type="entry name" value="Syntrophin_4th"/>
    <property type="match status" value="1"/>
</dbReference>
<feature type="compositionally biased region" description="Low complexity" evidence="8">
    <location>
        <begin position="198"/>
        <end position="210"/>
    </location>
</feature>
<feature type="compositionally biased region" description="Basic and acidic residues" evidence="8">
    <location>
        <begin position="185"/>
        <end position="195"/>
    </location>
</feature>
<dbReference type="PROSITE" id="PS50106">
    <property type="entry name" value="PDZ"/>
    <property type="match status" value="1"/>
</dbReference>
<dbReference type="InterPro" id="IPR001849">
    <property type="entry name" value="PH_domain"/>
</dbReference>
<dbReference type="GO" id="GO:0045202">
    <property type="term" value="C:synapse"/>
    <property type="evidence" value="ECO:0007669"/>
    <property type="project" value="TreeGrafter"/>
</dbReference>
<reference evidence="11" key="1">
    <citation type="submission" date="2025-08" db="UniProtKB">
        <authorList>
            <consortium name="Ensembl"/>
        </authorList>
    </citation>
    <scope>IDENTIFICATION</scope>
</reference>